<evidence type="ECO:0000313" key="2">
    <source>
        <dbReference type="EMBL" id="KAH6597669.1"/>
    </source>
</evidence>
<accession>A0ABQ8FFX9</accession>
<evidence type="ECO:0000256" key="1">
    <source>
        <dbReference type="SAM" id="MobiDB-lite"/>
    </source>
</evidence>
<evidence type="ECO:0000313" key="3">
    <source>
        <dbReference type="Proteomes" id="UP001648503"/>
    </source>
</evidence>
<organism evidence="2 3">
    <name type="scientific">Batrachochytrium salamandrivorans</name>
    <dbReference type="NCBI Taxonomy" id="1357716"/>
    <lineage>
        <taxon>Eukaryota</taxon>
        <taxon>Fungi</taxon>
        <taxon>Fungi incertae sedis</taxon>
        <taxon>Chytridiomycota</taxon>
        <taxon>Chytridiomycota incertae sedis</taxon>
        <taxon>Chytridiomycetes</taxon>
        <taxon>Rhizophydiales</taxon>
        <taxon>Rhizophydiales incertae sedis</taxon>
        <taxon>Batrachochytrium</taxon>
    </lineage>
</organism>
<name>A0ABQ8FFX9_9FUNG</name>
<feature type="region of interest" description="Disordered" evidence="1">
    <location>
        <begin position="1"/>
        <end position="23"/>
    </location>
</feature>
<protein>
    <recommendedName>
        <fullName evidence="4">DEK C-terminal domain-containing protein</fullName>
    </recommendedName>
</protein>
<proteinExistence type="predicted"/>
<dbReference type="Proteomes" id="UP001648503">
    <property type="component" value="Unassembled WGS sequence"/>
</dbReference>
<comment type="caution">
    <text evidence="2">The sequence shown here is derived from an EMBL/GenBank/DDBJ whole genome shotgun (WGS) entry which is preliminary data.</text>
</comment>
<evidence type="ECO:0008006" key="4">
    <source>
        <dbReference type="Google" id="ProtNLM"/>
    </source>
</evidence>
<keyword evidence="3" id="KW-1185">Reference proteome</keyword>
<reference evidence="2 3" key="1">
    <citation type="submission" date="2021-02" db="EMBL/GenBank/DDBJ databases">
        <title>Variation within the Batrachochytrium salamandrivorans European outbreak.</title>
        <authorList>
            <person name="Kelly M."/>
            <person name="Pasmans F."/>
            <person name="Shea T.P."/>
            <person name="Munoz J.F."/>
            <person name="Carranza S."/>
            <person name="Cuomo C.A."/>
            <person name="Martel A."/>
        </authorList>
    </citation>
    <scope>NUCLEOTIDE SEQUENCE [LARGE SCALE GENOMIC DNA]</scope>
    <source>
        <strain evidence="2 3">AMFP18/2</strain>
    </source>
</reference>
<gene>
    <name evidence="2" type="ORF">BASA50_004275</name>
</gene>
<dbReference type="EMBL" id="JAFCIX010000136">
    <property type="protein sequence ID" value="KAH6597669.1"/>
    <property type="molecule type" value="Genomic_DNA"/>
</dbReference>
<sequence length="307" mass="34154">MTGNSTVDLLSSNTADDSTNHSTTKKAMSAVLKRLRACDSQQLLSLCNSFGISTLRNQYTLIVTIQDHLRQHLSPLSPNGTIPLQLLLSHGGSQFKPLTVDSLAQLSIYQIYTLADIFGISYHLGISEYADIIKNKLLDSASPLVEEGGMVNLQFTPKMSRKETLDISNMPILINKLEALSKAQLTIFCSMFDVFNDKSKVQLVEELRLYLKLNPSAVTEDGELIPGNERSLKSNSSKKTLSKPMCLHSLDTSHINDIQVICRSYGILKYMSKEQLLEQFRAHLHKHPEIIRADGTVDLTVFANTKS</sequence>